<dbReference type="InterPro" id="IPR029151">
    <property type="entry name" value="Sensor-like_sf"/>
</dbReference>
<dbReference type="CDD" id="cd18773">
    <property type="entry name" value="PDC1_HK_sensor"/>
    <property type="match status" value="1"/>
</dbReference>
<dbReference type="Pfam" id="PF02743">
    <property type="entry name" value="dCache_1"/>
    <property type="match status" value="1"/>
</dbReference>
<dbReference type="Gene3D" id="3.30.450.20">
    <property type="entry name" value="PAS domain"/>
    <property type="match status" value="1"/>
</dbReference>
<dbReference type="CDD" id="cd11386">
    <property type="entry name" value="MCP_signal"/>
    <property type="match status" value="1"/>
</dbReference>
<keyword evidence="5 10" id="KW-1133">Transmembrane helix</keyword>
<evidence type="ECO:0000256" key="7">
    <source>
        <dbReference type="ARBA" id="ARBA00023224"/>
    </source>
</evidence>
<dbReference type="SMART" id="SM00283">
    <property type="entry name" value="MA"/>
    <property type="match status" value="1"/>
</dbReference>
<dbReference type="Proteomes" id="UP000198847">
    <property type="component" value="Unassembled WGS sequence"/>
</dbReference>
<sequence>MKVKNMQNRLLIMLLPLVLVGLSILAGVSYYLSAGALRDSVDQTAKAVGTDYANQIQGDVRLMMAQLADLASVQRIRSGTDKGQIVAAMAEAKDRLGAFDAVVFIFPDGTGLNSEGNTANYGERDYFKKVKASRDAAVSDPLVSKTTGKLSVVLAVPVIYNNQLTGVLVGTVSVERLTAKIKDLTFLDSGYGQISDDSGLIIAHPKRPDLAGKLSLRDKKINSELKLQQDELDDRLIQLFKAAADEGKQARGVYSFVDGVTRIAVTTPVDLPGEQRWVVTVAAPEVEATRQSSALAKAMLIISIISLLVVGSFIVLIARQLAGPIAIIRDECLLLAQGDLRDRKARVRTEDEIGQLAQGFRQMRDNLRALVMKIHSQSDQLAASSEQLTAGAGQSALAVNQVADSITTVAAGSSEQMTAVRETVQVVEQMSDHIQRLAEDTVTVAAQSAQAASQANDGDAAVSRAIEQMNQIEETVTGSARLVTELGERSKEIGQIVATISGIAGQTNLLALNAAIEAARAGEQGRGFAVVAEEVRKLAEQSQLATEQIAALINSIQTETDEAVTAMNNGTKEVKLGAEVVDAAGQAFREIVTLINQVSGQVEGFSVAIGQLTQGSQQIVESVNQIENLSRKTAGEAQTVSAASEEQSASMEEIASSSQSLANLATELRDSVSKFQV</sequence>
<dbReference type="PROSITE" id="PS50111">
    <property type="entry name" value="CHEMOTAXIS_TRANSDUC_2"/>
    <property type="match status" value="1"/>
</dbReference>
<dbReference type="Pfam" id="PF00015">
    <property type="entry name" value="MCPsignal"/>
    <property type="match status" value="1"/>
</dbReference>
<evidence type="ECO:0000313" key="13">
    <source>
        <dbReference type="EMBL" id="SEP37449.1"/>
    </source>
</evidence>
<name>A0A1H8XC84_9FIRM</name>
<dbReference type="Gene3D" id="1.10.287.950">
    <property type="entry name" value="Methyl-accepting chemotaxis protein"/>
    <property type="match status" value="1"/>
</dbReference>
<keyword evidence="6 10" id="KW-0472">Membrane</keyword>
<proteinExistence type="inferred from homology"/>
<dbReference type="PROSITE" id="PS50885">
    <property type="entry name" value="HAMP"/>
    <property type="match status" value="1"/>
</dbReference>
<organism evidence="13 14">
    <name type="scientific">Propionispora vibrioides</name>
    <dbReference type="NCBI Taxonomy" id="112903"/>
    <lineage>
        <taxon>Bacteria</taxon>
        <taxon>Bacillati</taxon>
        <taxon>Bacillota</taxon>
        <taxon>Negativicutes</taxon>
        <taxon>Selenomonadales</taxon>
        <taxon>Sporomusaceae</taxon>
        <taxon>Propionispora</taxon>
    </lineage>
</organism>
<comment type="similarity">
    <text evidence="8">Belongs to the methyl-accepting chemotaxis (MCP) protein family.</text>
</comment>
<dbReference type="OrthoDB" id="9810264at2"/>
<protein>
    <submittedName>
        <fullName evidence="13">Methyl-accepting chemotaxis sensory transducer with Cache sensor</fullName>
    </submittedName>
</protein>
<evidence type="ECO:0000256" key="8">
    <source>
        <dbReference type="ARBA" id="ARBA00029447"/>
    </source>
</evidence>
<keyword evidence="14" id="KW-1185">Reference proteome</keyword>
<evidence type="ECO:0000256" key="10">
    <source>
        <dbReference type="SAM" id="Phobius"/>
    </source>
</evidence>
<dbReference type="PANTHER" id="PTHR32089">
    <property type="entry name" value="METHYL-ACCEPTING CHEMOTAXIS PROTEIN MCPB"/>
    <property type="match status" value="1"/>
</dbReference>
<feature type="transmembrane region" description="Helical" evidence="10">
    <location>
        <begin position="298"/>
        <end position="318"/>
    </location>
</feature>
<dbReference type="RefSeq" id="WP_091749614.1">
    <property type="nucleotide sequence ID" value="NZ_FODY01000022.1"/>
</dbReference>
<evidence type="ECO:0000259" key="11">
    <source>
        <dbReference type="PROSITE" id="PS50111"/>
    </source>
</evidence>
<evidence type="ECO:0000259" key="12">
    <source>
        <dbReference type="PROSITE" id="PS50885"/>
    </source>
</evidence>
<dbReference type="InterPro" id="IPR033479">
    <property type="entry name" value="dCache_1"/>
</dbReference>
<comment type="subcellular location">
    <subcellularLocation>
        <location evidence="1">Cell membrane</location>
        <topology evidence="1">Multi-pass membrane protein</topology>
    </subcellularLocation>
</comment>
<evidence type="ECO:0000256" key="3">
    <source>
        <dbReference type="ARBA" id="ARBA00022500"/>
    </source>
</evidence>
<dbReference type="GO" id="GO:0005886">
    <property type="term" value="C:plasma membrane"/>
    <property type="evidence" value="ECO:0007669"/>
    <property type="project" value="UniProtKB-SubCell"/>
</dbReference>
<gene>
    <name evidence="13" type="ORF">SAMN04490178_12223</name>
</gene>
<feature type="domain" description="Methyl-accepting transducer" evidence="11">
    <location>
        <begin position="391"/>
        <end position="662"/>
    </location>
</feature>
<evidence type="ECO:0000256" key="2">
    <source>
        <dbReference type="ARBA" id="ARBA00022475"/>
    </source>
</evidence>
<reference evidence="13 14" key="1">
    <citation type="submission" date="2016-10" db="EMBL/GenBank/DDBJ databases">
        <authorList>
            <person name="de Groot N.N."/>
        </authorList>
    </citation>
    <scope>NUCLEOTIDE SEQUENCE [LARGE SCALE GENOMIC DNA]</scope>
    <source>
        <strain evidence="13 14">DSM 13305</strain>
    </source>
</reference>
<feature type="domain" description="HAMP" evidence="12">
    <location>
        <begin position="319"/>
        <end position="372"/>
    </location>
</feature>
<evidence type="ECO:0000256" key="5">
    <source>
        <dbReference type="ARBA" id="ARBA00022989"/>
    </source>
</evidence>
<dbReference type="InterPro" id="IPR003660">
    <property type="entry name" value="HAMP_dom"/>
</dbReference>
<dbReference type="InterPro" id="IPR004089">
    <property type="entry name" value="MCPsignal_dom"/>
</dbReference>
<dbReference type="SUPFAM" id="SSF58104">
    <property type="entry name" value="Methyl-accepting chemotaxis protein (MCP) signaling domain"/>
    <property type="match status" value="1"/>
</dbReference>
<dbReference type="AlphaFoldDB" id="A0A1H8XC84"/>
<keyword evidence="3" id="KW-0145">Chemotaxis</keyword>
<evidence type="ECO:0000256" key="9">
    <source>
        <dbReference type="PROSITE-ProRule" id="PRU00284"/>
    </source>
</evidence>
<dbReference type="CDD" id="cd06225">
    <property type="entry name" value="HAMP"/>
    <property type="match status" value="1"/>
</dbReference>
<dbReference type="CDD" id="cd12912">
    <property type="entry name" value="PDC2_MCP_like"/>
    <property type="match status" value="1"/>
</dbReference>
<dbReference type="Pfam" id="PF00672">
    <property type="entry name" value="HAMP"/>
    <property type="match status" value="1"/>
</dbReference>
<dbReference type="GO" id="GO:0007165">
    <property type="term" value="P:signal transduction"/>
    <property type="evidence" value="ECO:0007669"/>
    <property type="project" value="UniProtKB-KW"/>
</dbReference>
<evidence type="ECO:0000313" key="14">
    <source>
        <dbReference type="Proteomes" id="UP000198847"/>
    </source>
</evidence>
<dbReference type="PANTHER" id="PTHR32089:SF112">
    <property type="entry name" value="LYSOZYME-LIKE PROTEIN-RELATED"/>
    <property type="match status" value="1"/>
</dbReference>
<keyword evidence="2" id="KW-1003">Cell membrane</keyword>
<dbReference type="STRING" id="112903.SAMN04490178_12223"/>
<keyword evidence="4 10" id="KW-0812">Transmembrane</keyword>
<dbReference type="EMBL" id="FODY01000022">
    <property type="protein sequence ID" value="SEP37449.1"/>
    <property type="molecule type" value="Genomic_DNA"/>
</dbReference>
<evidence type="ECO:0000256" key="6">
    <source>
        <dbReference type="ARBA" id="ARBA00023136"/>
    </source>
</evidence>
<keyword evidence="7 9" id="KW-0807">Transducer</keyword>
<evidence type="ECO:0000256" key="4">
    <source>
        <dbReference type="ARBA" id="ARBA00022692"/>
    </source>
</evidence>
<accession>A0A1H8XC84</accession>
<dbReference type="SMART" id="SM00304">
    <property type="entry name" value="HAMP"/>
    <property type="match status" value="1"/>
</dbReference>
<evidence type="ECO:0000256" key="1">
    <source>
        <dbReference type="ARBA" id="ARBA00004651"/>
    </source>
</evidence>
<dbReference type="SUPFAM" id="SSF103190">
    <property type="entry name" value="Sensory domain-like"/>
    <property type="match status" value="1"/>
</dbReference>
<dbReference type="GO" id="GO:0006935">
    <property type="term" value="P:chemotaxis"/>
    <property type="evidence" value="ECO:0007669"/>
    <property type="project" value="UniProtKB-KW"/>
</dbReference>